<accession>A0ABZ2KY87</accession>
<dbReference type="Proteomes" id="UP001374803">
    <property type="component" value="Chromosome"/>
</dbReference>
<evidence type="ECO:0000259" key="1">
    <source>
        <dbReference type="PROSITE" id="PS51819"/>
    </source>
</evidence>
<dbReference type="Pfam" id="PF00903">
    <property type="entry name" value="Glyoxalase"/>
    <property type="match status" value="1"/>
</dbReference>
<dbReference type="SUPFAM" id="SSF54593">
    <property type="entry name" value="Glyoxalase/Bleomycin resistance protein/Dihydroxybiphenyl dioxygenase"/>
    <property type="match status" value="1"/>
</dbReference>
<keyword evidence="3" id="KW-1185">Reference proteome</keyword>
<dbReference type="InterPro" id="IPR037523">
    <property type="entry name" value="VOC_core"/>
</dbReference>
<dbReference type="PANTHER" id="PTHR34109">
    <property type="entry name" value="BNAUNNG04460D PROTEIN-RELATED"/>
    <property type="match status" value="1"/>
</dbReference>
<gene>
    <name evidence="2" type="ORF">LVJ94_34300</name>
</gene>
<dbReference type="RefSeq" id="WP_394831597.1">
    <property type="nucleotide sequence ID" value="NZ_CP089929.1"/>
</dbReference>
<protein>
    <submittedName>
        <fullName evidence="2">VOC family protein</fullName>
    </submittedName>
</protein>
<dbReference type="Gene3D" id="3.30.720.110">
    <property type="match status" value="1"/>
</dbReference>
<proteinExistence type="predicted"/>
<dbReference type="EMBL" id="CP089983">
    <property type="protein sequence ID" value="WXB01976.1"/>
    <property type="molecule type" value="Genomic_DNA"/>
</dbReference>
<sequence>METPTFTSSVHYQDPKAALAWLENAFGFEVTMAIDGPPEAPAMCHYEMSVGGRGRIMIGGQWEETVKSPKSLGGANTQVVHVMLTGDLDAHCERARAAGARILAEPADEFYGDRRYRVADLEGHRWSFSVHVRDVSRSEAEAALGQPIVAKDWP</sequence>
<name>A0ABZ2KY87_9BACT</name>
<feature type="domain" description="VOC" evidence="1">
    <location>
        <begin position="3"/>
        <end position="131"/>
    </location>
</feature>
<organism evidence="2 3">
    <name type="scientific">Pendulispora rubella</name>
    <dbReference type="NCBI Taxonomy" id="2741070"/>
    <lineage>
        <taxon>Bacteria</taxon>
        <taxon>Pseudomonadati</taxon>
        <taxon>Myxococcota</taxon>
        <taxon>Myxococcia</taxon>
        <taxon>Myxococcales</taxon>
        <taxon>Sorangiineae</taxon>
        <taxon>Pendulisporaceae</taxon>
        <taxon>Pendulispora</taxon>
    </lineage>
</organism>
<evidence type="ECO:0000313" key="2">
    <source>
        <dbReference type="EMBL" id="WXB01976.1"/>
    </source>
</evidence>
<dbReference type="InterPro" id="IPR029068">
    <property type="entry name" value="Glyas_Bleomycin-R_OHBP_Dase"/>
</dbReference>
<evidence type="ECO:0000313" key="3">
    <source>
        <dbReference type="Proteomes" id="UP001374803"/>
    </source>
</evidence>
<dbReference type="InterPro" id="IPR004360">
    <property type="entry name" value="Glyas_Fos-R_dOase_dom"/>
</dbReference>
<dbReference type="Gene3D" id="3.30.720.120">
    <property type="match status" value="1"/>
</dbReference>
<reference evidence="2" key="1">
    <citation type="submission" date="2021-12" db="EMBL/GenBank/DDBJ databases">
        <title>Discovery of the Pendulisporaceae a myxobacterial family with distinct sporulation behavior and unique specialized metabolism.</title>
        <authorList>
            <person name="Garcia R."/>
            <person name="Popoff A."/>
            <person name="Bader C.D."/>
            <person name="Loehr J."/>
            <person name="Walesch S."/>
            <person name="Walt C."/>
            <person name="Boldt J."/>
            <person name="Bunk B."/>
            <person name="Haeckl F.J.F.P.J."/>
            <person name="Gunesch A.P."/>
            <person name="Birkelbach J."/>
            <person name="Nuebel U."/>
            <person name="Pietschmann T."/>
            <person name="Bach T."/>
            <person name="Mueller R."/>
        </authorList>
    </citation>
    <scope>NUCLEOTIDE SEQUENCE</scope>
    <source>
        <strain evidence="2">MSr11367</strain>
    </source>
</reference>
<dbReference type="PROSITE" id="PS51819">
    <property type="entry name" value="VOC"/>
    <property type="match status" value="1"/>
</dbReference>
<dbReference type="PANTHER" id="PTHR34109:SF1">
    <property type="entry name" value="VOC DOMAIN-CONTAINING PROTEIN"/>
    <property type="match status" value="1"/>
</dbReference>